<dbReference type="PANTHER" id="PTHR11384:SF59">
    <property type="entry name" value="LYSOSOMAL COBALAMIN TRANSPORTER ABCD4"/>
    <property type="match status" value="1"/>
</dbReference>
<dbReference type="GO" id="GO:0005886">
    <property type="term" value="C:plasma membrane"/>
    <property type="evidence" value="ECO:0007669"/>
    <property type="project" value="TreeGrafter"/>
</dbReference>
<evidence type="ECO:0000313" key="8">
    <source>
        <dbReference type="EMBL" id="PXX11107.1"/>
    </source>
</evidence>
<keyword evidence="5 6" id="KW-0472">Membrane</keyword>
<evidence type="ECO:0000256" key="6">
    <source>
        <dbReference type="SAM" id="Phobius"/>
    </source>
</evidence>
<dbReference type="PANTHER" id="PTHR11384">
    <property type="entry name" value="ATP-BINDING CASSETTE, SUB-FAMILY D MEMBER"/>
    <property type="match status" value="1"/>
</dbReference>
<keyword evidence="4 6" id="KW-1133">Transmembrane helix</keyword>
<evidence type="ECO:0000256" key="4">
    <source>
        <dbReference type="ARBA" id="ARBA00022989"/>
    </source>
</evidence>
<organism evidence="8 9">
    <name type="scientific">Mycolicibacterium moriokaense</name>
    <dbReference type="NCBI Taxonomy" id="39691"/>
    <lineage>
        <taxon>Bacteria</taxon>
        <taxon>Bacillati</taxon>
        <taxon>Actinomycetota</taxon>
        <taxon>Actinomycetes</taxon>
        <taxon>Mycobacteriales</taxon>
        <taxon>Mycobacteriaceae</taxon>
        <taxon>Mycolicibacterium</taxon>
    </lineage>
</organism>
<dbReference type="EMBL" id="QJJU01000003">
    <property type="protein sequence ID" value="PXX11107.1"/>
    <property type="molecule type" value="Genomic_DNA"/>
</dbReference>
<dbReference type="GO" id="GO:0005524">
    <property type="term" value="F:ATP binding"/>
    <property type="evidence" value="ECO:0007669"/>
    <property type="project" value="InterPro"/>
</dbReference>
<evidence type="ECO:0000256" key="5">
    <source>
        <dbReference type="ARBA" id="ARBA00023136"/>
    </source>
</evidence>
<dbReference type="GO" id="GO:0140359">
    <property type="term" value="F:ABC-type transporter activity"/>
    <property type="evidence" value="ECO:0007669"/>
    <property type="project" value="InterPro"/>
</dbReference>
<feature type="transmembrane region" description="Helical" evidence="6">
    <location>
        <begin position="20"/>
        <end position="44"/>
    </location>
</feature>
<keyword evidence="3 6" id="KW-0812">Transmembrane</keyword>
<reference evidence="9" key="1">
    <citation type="submission" date="2018-05" db="EMBL/GenBank/DDBJ databases">
        <authorList>
            <person name="Deangelis K."/>
            <person name="Huntemann M."/>
            <person name="Clum A."/>
            <person name="Pillay M."/>
            <person name="Palaniappan K."/>
            <person name="Varghese N."/>
            <person name="Mikhailova N."/>
            <person name="Stamatis D."/>
            <person name="Reddy T."/>
            <person name="Daum C."/>
            <person name="Shapiro N."/>
            <person name="Ivanova N."/>
            <person name="Kyrpides N."/>
            <person name="Woyke T."/>
        </authorList>
    </citation>
    <scope>NUCLEOTIDE SEQUENCE [LARGE SCALE GENOMIC DNA]</scope>
    <source>
        <strain evidence="9">GAS496</strain>
    </source>
</reference>
<feature type="transmembrane region" description="Helical" evidence="6">
    <location>
        <begin position="115"/>
        <end position="139"/>
    </location>
</feature>
<feature type="transmembrane region" description="Helical" evidence="6">
    <location>
        <begin position="65"/>
        <end position="88"/>
    </location>
</feature>
<dbReference type="Proteomes" id="UP000247781">
    <property type="component" value="Unassembled WGS sequence"/>
</dbReference>
<name>A0A318HKD6_9MYCO</name>
<comment type="caution">
    <text evidence="8">The sequence shown here is derived from an EMBL/GenBank/DDBJ whole genome shotgun (WGS) entry which is preliminary data.</text>
</comment>
<dbReference type="InterPro" id="IPR050835">
    <property type="entry name" value="ABC_transporter_sub-D"/>
</dbReference>
<sequence>METLTPSLDWGDELISSALWVAKAWVIGAVCMVVALALLGRFTTWGRQFWRVTGGYFKGRESIPVWLWLGVLLASVMIDVRLAVLFSYQSNDQFSALQAAFEGEGAAKDAAIDGFWVAMLIYVGVAIAHIARSLLDVYLTQRFIIRWRVWLTHRLTGDWLDGDAYYRGRFIDSPIDNPDQRIQQDIDIFTTAPDRKPTHRPSAHPRRWYSARSRRLSRSCRSPRFCGSWRARSRSSG</sequence>
<protein>
    <submittedName>
        <fullName evidence="8">ABC transporter transmembrane protein</fullName>
    </submittedName>
</protein>
<reference evidence="8 9" key="2">
    <citation type="submission" date="2018-06" db="EMBL/GenBank/DDBJ databases">
        <title>Sequencing of bacterial isolates from soil warming experiment in Harvard Forest, Massachusetts, USA.</title>
        <authorList>
            <person name="Deangelis K.PhD."/>
        </authorList>
    </citation>
    <scope>NUCLEOTIDE SEQUENCE [LARGE SCALE GENOMIC DNA]</scope>
    <source>
        <strain evidence="8 9">GAS496</strain>
    </source>
</reference>
<dbReference type="Pfam" id="PF06472">
    <property type="entry name" value="ABC_membrane_2"/>
    <property type="match status" value="1"/>
</dbReference>
<dbReference type="InterPro" id="IPR011527">
    <property type="entry name" value="ABC1_TM_dom"/>
</dbReference>
<dbReference type="AlphaFoldDB" id="A0A318HKD6"/>
<evidence type="ECO:0000256" key="3">
    <source>
        <dbReference type="ARBA" id="ARBA00022692"/>
    </source>
</evidence>
<evidence type="ECO:0000313" key="9">
    <source>
        <dbReference type="Proteomes" id="UP000247781"/>
    </source>
</evidence>
<keyword evidence="2" id="KW-0813">Transport</keyword>
<gene>
    <name evidence="8" type="ORF">C8E89_103194</name>
</gene>
<comment type="subcellular location">
    <subcellularLocation>
        <location evidence="1">Membrane</location>
        <topology evidence="1">Multi-pass membrane protein</topology>
    </subcellularLocation>
</comment>
<accession>A0A318HKD6</accession>
<proteinExistence type="predicted"/>
<keyword evidence="9" id="KW-1185">Reference proteome</keyword>
<evidence type="ECO:0000259" key="7">
    <source>
        <dbReference type="Pfam" id="PF06472"/>
    </source>
</evidence>
<evidence type="ECO:0000256" key="1">
    <source>
        <dbReference type="ARBA" id="ARBA00004141"/>
    </source>
</evidence>
<evidence type="ECO:0000256" key="2">
    <source>
        <dbReference type="ARBA" id="ARBA00022448"/>
    </source>
</evidence>
<feature type="domain" description="ABC transmembrane type-1" evidence="7">
    <location>
        <begin position="64"/>
        <end position="191"/>
    </location>
</feature>